<evidence type="ECO:0000256" key="2">
    <source>
        <dbReference type="ARBA" id="ARBA00023027"/>
    </source>
</evidence>
<dbReference type="EC" id="1.-.-.-" evidence="4"/>
<dbReference type="EMBL" id="CP042912">
    <property type="protein sequence ID" value="QEG23187.1"/>
    <property type="molecule type" value="Genomic_DNA"/>
</dbReference>
<dbReference type="PANTHER" id="PTHR43333">
    <property type="entry name" value="2-HACID_DH_C DOMAIN-CONTAINING PROTEIN"/>
    <property type="match status" value="1"/>
</dbReference>
<dbReference type="CDD" id="cd05300">
    <property type="entry name" value="2-Hacid_dh_1"/>
    <property type="match status" value="1"/>
</dbReference>
<organism evidence="4 5">
    <name type="scientific">Mariniblastus fucicola</name>
    <dbReference type="NCBI Taxonomy" id="980251"/>
    <lineage>
        <taxon>Bacteria</taxon>
        <taxon>Pseudomonadati</taxon>
        <taxon>Planctomycetota</taxon>
        <taxon>Planctomycetia</taxon>
        <taxon>Pirellulales</taxon>
        <taxon>Pirellulaceae</taxon>
        <taxon>Mariniblastus</taxon>
    </lineage>
</organism>
<dbReference type="AlphaFoldDB" id="A0A5B9P8X0"/>
<dbReference type="PANTHER" id="PTHR43333:SF1">
    <property type="entry name" value="D-ISOMER SPECIFIC 2-HYDROXYACID DEHYDROGENASE NAD-BINDING DOMAIN-CONTAINING PROTEIN"/>
    <property type="match status" value="1"/>
</dbReference>
<dbReference type="Pfam" id="PF02826">
    <property type="entry name" value="2-Hacid_dh_C"/>
    <property type="match status" value="1"/>
</dbReference>
<dbReference type="InterPro" id="IPR036291">
    <property type="entry name" value="NAD(P)-bd_dom_sf"/>
</dbReference>
<dbReference type="GO" id="GO:0051287">
    <property type="term" value="F:NAD binding"/>
    <property type="evidence" value="ECO:0007669"/>
    <property type="project" value="InterPro"/>
</dbReference>
<evidence type="ECO:0000259" key="3">
    <source>
        <dbReference type="Pfam" id="PF02826"/>
    </source>
</evidence>
<sequence>MSDAPTIVTCFPITPAQLETVRTTVAPEFEVLDASQDSINDDIFKADIFFGHAKKAPIDWAGVVEQGRLKWIQSSAAGLDHCLSPEVIACDQIVVSGCSGLFAPQVAETSMALLMGLLRSLPVFFEAKAKREYVRRFTDEIFGKTVGIVGYGGNGQQIAKTLSPMAGKILATDKFPDATVTNGFEGFAHTVYSDSQLHEMLPQCDVVIATLPLSDENEQLLSVKEFGLMKKGSYFINVGRGSVVDQNALIAAIESEHLAGVGIDVASPEPIEQDSKLWQFPNVIITPHIGAQSVHRVPRTIDLFCKNFQRYVGGETLINLVEKQLGYPLPKDRFDMQF</sequence>
<protein>
    <submittedName>
        <fullName evidence="4">2-hydroxyacid dehydrogenase</fullName>
        <ecNumber evidence="4">1.-.-.-</ecNumber>
    </submittedName>
</protein>
<dbReference type="SUPFAM" id="SSF51735">
    <property type="entry name" value="NAD(P)-binding Rossmann-fold domains"/>
    <property type="match status" value="1"/>
</dbReference>
<name>A0A5B9P8X0_9BACT</name>
<dbReference type="InterPro" id="IPR029753">
    <property type="entry name" value="D-isomer_DH_CS"/>
</dbReference>
<proteinExistence type="predicted"/>
<dbReference type="KEGG" id="mff:MFFC18_30830"/>
<evidence type="ECO:0000256" key="1">
    <source>
        <dbReference type="ARBA" id="ARBA00023002"/>
    </source>
</evidence>
<evidence type="ECO:0000313" key="5">
    <source>
        <dbReference type="Proteomes" id="UP000322214"/>
    </source>
</evidence>
<dbReference type="OrthoDB" id="277029at2"/>
<dbReference type="Proteomes" id="UP000322214">
    <property type="component" value="Chromosome"/>
</dbReference>
<keyword evidence="2" id="KW-0520">NAD</keyword>
<reference evidence="4 5" key="1">
    <citation type="submission" date="2019-08" db="EMBL/GenBank/DDBJ databases">
        <title>Deep-cultivation of Planctomycetes and their phenomic and genomic characterization uncovers novel biology.</title>
        <authorList>
            <person name="Wiegand S."/>
            <person name="Jogler M."/>
            <person name="Boedeker C."/>
            <person name="Pinto D."/>
            <person name="Vollmers J."/>
            <person name="Rivas-Marin E."/>
            <person name="Kohn T."/>
            <person name="Peeters S.H."/>
            <person name="Heuer A."/>
            <person name="Rast P."/>
            <person name="Oberbeckmann S."/>
            <person name="Bunk B."/>
            <person name="Jeske O."/>
            <person name="Meyerdierks A."/>
            <person name="Storesund J.E."/>
            <person name="Kallscheuer N."/>
            <person name="Luecker S."/>
            <person name="Lage O.M."/>
            <person name="Pohl T."/>
            <person name="Merkel B.J."/>
            <person name="Hornburger P."/>
            <person name="Mueller R.-W."/>
            <person name="Bruemmer F."/>
            <person name="Labrenz M."/>
            <person name="Spormann A.M."/>
            <person name="Op den Camp H."/>
            <person name="Overmann J."/>
            <person name="Amann R."/>
            <person name="Jetten M.S.M."/>
            <person name="Mascher T."/>
            <person name="Medema M.H."/>
            <person name="Devos D.P."/>
            <person name="Kaster A.-K."/>
            <person name="Ovreas L."/>
            <person name="Rohde M."/>
            <person name="Galperin M.Y."/>
            <person name="Jogler C."/>
        </authorList>
    </citation>
    <scope>NUCLEOTIDE SEQUENCE [LARGE SCALE GENOMIC DNA]</scope>
    <source>
        <strain evidence="4 5">FC18</strain>
    </source>
</reference>
<keyword evidence="1 4" id="KW-0560">Oxidoreductase</keyword>
<dbReference type="InterPro" id="IPR006140">
    <property type="entry name" value="D-isomer_DH_NAD-bd"/>
</dbReference>
<accession>A0A5B9P8X0</accession>
<dbReference type="PROSITE" id="PS00671">
    <property type="entry name" value="D_2_HYDROXYACID_DH_3"/>
    <property type="match status" value="1"/>
</dbReference>
<gene>
    <name evidence="4" type="ORF">MFFC18_30830</name>
</gene>
<evidence type="ECO:0000313" key="4">
    <source>
        <dbReference type="EMBL" id="QEG23187.1"/>
    </source>
</evidence>
<keyword evidence="5" id="KW-1185">Reference proteome</keyword>
<dbReference type="RefSeq" id="WP_075083280.1">
    <property type="nucleotide sequence ID" value="NZ_CP042912.1"/>
</dbReference>
<dbReference type="Gene3D" id="3.40.50.720">
    <property type="entry name" value="NAD(P)-binding Rossmann-like Domain"/>
    <property type="match status" value="2"/>
</dbReference>
<dbReference type="SUPFAM" id="SSF52283">
    <property type="entry name" value="Formate/glycerate dehydrogenase catalytic domain-like"/>
    <property type="match status" value="1"/>
</dbReference>
<dbReference type="GO" id="GO:0016616">
    <property type="term" value="F:oxidoreductase activity, acting on the CH-OH group of donors, NAD or NADP as acceptor"/>
    <property type="evidence" value="ECO:0007669"/>
    <property type="project" value="UniProtKB-ARBA"/>
</dbReference>
<feature type="domain" description="D-isomer specific 2-hydroxyacid dehydrogenase NAD-binding" evidence="3">
    <location>
        <begin position="112"/>
        <end position="290"/>
    </location>
</feature>
<dbReference type="STRING" id="980251.GCA_001642875_00479"/>